<dbReference type="Pfam" id="PF01302">
    <property type="entry name" value="CAP_GLY"/>
    <property type="match status" value="1"/>
</dbReference>
<dbReference type="GO" id="GO:0031122">
    <property type="term" value="P:cytoplasmic microtubule organization"/>
    <property type="evidence" value="ECO:0007669"/>
    <property type="project" value="TreeGrafter"/>
</dbReference>
<evidence type="ECO:0000259" key="6">
    <source>
        <dbReference type="PROSITE" id="PS50245"/>
    </source>
</evidence>
<dbReference type="SUPFAM" id="SSF74924">
    <property type="entry name" value="Cap-Gly domain"/>
    <property type="match status" value="1"/>
</dbReference>
<dbReference type="GO" id="GO:0051010">
    <property type="term" value="F:microtubule plus-end binding"/>
    <property type="evidence" value="ECO:0007669"/>
    <property type="project" value="TreeGrafter"/>
</dbReference>
<dbReference type="InParanoid" id="A0A2P6NI30"/>
<comment type="caution">
    <text evidence="7">The sequence shown here is derived from an EMBL/GenBank/DDBJ whole genome shotgun (WGS) entry which is preliminary data.</text>
</comment>
<dbReference type="InterPro" id="IPR000626">
    <property type="entry name" value="Ubiquitin-like_dom"/>
</dbReference>
<keyword evidence="8" id="KW-1185">Reference proteome</keyword>
<comment type="subcellular location">
    <subcellularLocation>
        <location evidence="1">Cytoplasm</location>
    </subcellularLocation>
</comment>
<sequence>MAETYRVDVTHSVLCPNGPGNRKTFPATITIGALKEKIHLFFGTDPQFQKLELRVDGNTTVEMNDDNATLATYNPADYQELHVIDTDPSNQIGNLQDISKVEKYVMSEEAYSQRENTYRKHKEEETRQKQQAEEPFPDHIKVGDKVIVPGTEGAESRNGTVAYVGAVDGSKGFWIGLIFDGPNGKNDGSVKGKRYFTCEPNHGGFVKPNKVVLQQ</sequence>
<dbReference type="GO" id="GO:0043014">
    <property type="term" value="F:alpha-tubulin binding"/>
    <property type="evidence" value="ECO:0007669"/>
    <property type="project" value="InterPro"/>
</dbReference>
<dbReference type="Gene3D" id="3.10.20.90">
    <property type="entry name" value="Phosphatidylinositol 3-kinase Catalytic Subunit, Chain A, domain 1"/>
    <property type="match status" value="1"/>
</dbReference>
<feature type="region of interest" description="Disordered" evidence="5">
    <location>
        <begin position="112"/>
        <end position="136"/>
    </location>
</feature>
<dbReference type="PANTHER" id="PTHR18916">
    <property type="entry name" value="DYNACTIN 1-RELATED MICROTUBULE-BINDING"/>
    <property type="match status" value="1"/>
</dbReference>
<protein>
    <recommendedName>
        <fullName evidence="6">CAP-Gly domain-containing protein</fullName>
    </recommendedName>
</protein>
<dbReference type="GO" id="GO:0035371">
    <property type="term" value="C:microtubule plus-end"/>
    <property type="evidence" value="ECO:0007669"/>
    <property type="project" value="TreeGrafter"/>
</dbReference>
<comment type="similarity">
    <text evidence="4">Belongs to the TBCB family.</text>
</comment>
<dbReference type="PANTHER" id="PTHR18916:SF85">
    <property type="entry name" value="TUBULIN-FOLDING COFACTOR B"/>
    <property type="match status" value="1"/>
</dbReference>
<keyword evidence="2" id="KW-0963">Cytoplasm</keyword>
<dbReference type="InterPro" id="IPR000938">
    <property type="entry name" value="CAP-Gly_domain"/>
</dbReference>
<evidence type="ECO:0000313" key="7">
    <source>
        <dbReference type="EMBL" id="PRP83591.1"/>
    </source>
</evidence>
<dbReference type="PROSITE" id="PS00845">
    <property type="entry name" value="CAP_GLY_1"/>
    <property type="match status" value="1"/>
</dbReference>
<keyword evidence="3" id="KW-0143">Chaperone</keyword>
<evidence type="ECO:0000256" key="3">
    <source>
        <dbReference type="ARBA" id="ARBA00023186"/>
    </source>
</evidence>
<dbReference type="OrthoDB" id="2130750at2759"/>
<dbReference type="Gene3D" id="2.30.30.190">
    <property type="entry name" value="CAP Gly-rich-like domain"/>
    <property type="match status" value="1"/>
</dbReference>
<dbReference type="Pfam" id="PF14560">
    <property type="entry name" value="Ubiquitin_2"/>
    <property type="match status" value="1"/>
</dbReference>
<dbReference type="GO" id="GO:0005634">
    <property type="term" value="C:nucleus"/>
    <property type="evidence" value="ECO:0007669"/>
    <property type="project" value="TreeGrafter"/>
</dbReference>
<dbReference type="InterPro" id="IPR029071">
    <property type="entry name" value="Ubiquitin-like_domsf"/>
</dbReference>
<feature type="compositionally biased region" description="Basic and acidic residues" evidence="5">
    <location>
        <begin position="116"/>
        <end position="136"/>
    </location>
</feature>
<dbReference type="EMBL" id="MDYQ01000079">
    <property type="protein sequence ID" value="PRP83591.1"/>
    <property type="molecule type" value="Genomic_DNA"/>
</dbReference>
<evidence type="ECO:0000313" key="8">
    <source>
        <dbReference type="Proteomes" id="UP000241769"/>
    </source>
</evidence>
<dbReference type="CDD" id="cd01789">
    <property type="entry name" value="Ubl_TBCB"/>
    <property type="match status" value="1"/>
</dbReference>
<evidence type="ECO:0000256" key="2">
    <source>
        <dbReference type="ARBA" id="ARBA00022490"/>
    </source>
</evidence>
<dbReference type="AlphaFoldDB" id="A0A2P6NI30"/>
<dbReference type="PROSITE" id="PS50245">
    <property type="entry name" value="CAP_GLY_2"/>
    <property type="match status" value="1"/>
</dbReference>
<organism evidence="7 8">
    <name type="scientific">Planoprotostelium fungivorum</name>
    <dbReference type="NCBI Taxonomy" id="1890364"/>
    <lineage>
        <taxon>Eukaryota</taxon>
        <taxon>Amoebozoa</taxon>
        <taxon>Evosea</taxon>
        <taxon>Variosea</taxon>
        <taxon>Cavosteliida</taxon>
        <taxon>Cavosteliaceae</taxon>
        <taxon>Planoprotostelium</taxon>
    </lineage>
</organism>
<reference evidence="7 8" key="1">
    <citation type="journal article" date="2018" name="Genome Biol. Evol.">
        <title>Multiple Roots of Fruiting Body Formation in Amoebozoa.</title>
        <authorList>
            <person name="Hillmann F."/>
            <person name="Forbes G."/>
            <person name="Novohradska S."/>
            <person name="Ferling I."/>
            <person name="Riege K."/>
            <person name="Groth M."/>
            <person name="Westermann M."/>
            <person name="Marz M."/>
            <person name="Spaller T."/>
            <person name="Winckler T."/>
            <person name="Schaap P."/>
            <person name="Glockner G."/>
        </authorList>
    </citation>
    <scope>NUCLEOTIDE SEQUENCE [LARGE SCALE GENOMIC DNA]</scope>
    <source>
        <strain evidence="7 8">Jena</strain>
    </source>
</reference>
<dbReference type="SUPFAM" id="SSF54236">
    <property type="entry name" value="Ubiquitin-like"/>
    <property type="match status" value="1"/>
</dbReference>
<dbReference type="InterPro" id="IPR036859">
    <property type="entry name" value="CAP-Gly_dom_sf"/>
</dbReference>
<dbReference type="SMART" id="SM01052">
    <property type="entry name" value="CAP_GLY"/>
    <property type="match status" value="1"/>
</dbReference>
<name>A0A2P6NI30_9EUKA</name>
<dbReference type="Proteomes" id="UP000241769">
    <property type="component" value="Unassembled WGS sequence"/>
</dbReference>
<dbReference type="InterPro" id="IPR045172">
    <property type="entry name" value="TBCB_Ubl"/>
</dbReference>
<accession>A0A2P6NI30</accession>
<proteinExistence type="inferred from homology"/>
<dbReference type="STRING" id="1890364.A0A2P6NI30"/>
<gene>
    <name evidence="7" type="ORF">PROFUN_08317</name>
</gene>
<evidence type="ECO:0000256" key="1">
    <source>
        <dbReference type="ARBA" id="ARBA00004496"/>
    </source>
</evidence>
<dbReference type="GO" id="GO:0007021">
    <property type="term" value="P:tubulin complex assembly"/>
    <property type="evidence" value="ECO:0007669"/>
    <property type="project" value="InterPro"/>
</dbReference>
<dbReference type="GO" id="GO:0007023">
    <property type="term" value="P:post-chaperonin tubulin folding pathway"/>
    <property type="evidence" value="ECO:0007669"/>
    <property type="project" value="InterPro"/>
</dbReference>
<evidence type="ECO:0000256" key="5">
    <source>
        <dbReference type="SAM" id="MobiDB-lite"/>
    </source>
</evidence>
<evidence type="ECO:0000256" key="4">
    <source>
        <dbReference type="ARBA" id="ARBA00025779"/>
    </source>
</evidence>
<dbReference type="GO" id="GO:0005737">
    <property type="term" value="C:cytoplasm"/>
    <property type="evidence" value="ECO:0007669"/>
    <property type="project" value="UniProtKB-SubCell"/>
</dbReference>
<feature type="domain" description="CAP-Gly" evidence="6">
    <location>
        <begin position="165"/>
        <end position="207"/>
    </location>
</feature>
<dbReference type="FunCoup" id="A0A2P6NI30">
    <property type="interactions" value="791"/>
</dbReference>